<evidence type="ECO:0000256" key="11">
    <source>
        <dbReference type="ARBA" id="ARBA00022989"/>
    </source>
</evidence>
<feature type="domain" description="Response regulatory" evidence="18">
    <location>
        <begin position="777"/>
        <end position="896"/>
    </location>
</feature>
<dbReference type="Pfam" id="PF00989">
    <property type="entry name" value="PAS"/>
    <property type="match status" value="1"/>
</dbReference>
<feature type="transmembrane region" description="Helical" evidence="16">
    <location>
        <begin position="94"/>
        <end position="114"/>
    </location>
</feature>
<comment type="caution">
    <text evidence="23">The sequence shown here is derived from an EMBL/GenBank/DDBJ whole genome shotgun (WGS) entry which is preliminary data.</text>
</comment>
<dbReference type="InterPro" id="IPR001789">
    <property type="entry name" value="Sig_transdc_resp-reg_receiver"/>
</dbReference>
<evidence type="ECO:0000256" key="7">
    <source>
        <dbReference type="ARBA" id="ARBA00022679"/>
    </source>
</evidence>
<evidence type="ECO:0000256" key="4">
    <source>
        <dbReference type="ARBA" id="ARBA00022475"/>
    </source>
</evidence>
<evidence type="ECO:0000259" key="20">
    <source>
        <dbReference type="PROSITE" id="PS50113"/>
    </source>
</evidence>
<keyword evidence="13 16" id="KW-0472">Membrane</keyword>
<keyword evidence="7" id="KW-0808">Transferase</keyword>
<dbReference type="SMART" id="SM00086">
    <property type="entry name" value="PAC"/>
    <property type="match status" value="2"/>
</dbReference>
<organism evidence="23 24">
    <name type="scientific">Alteromonas gilva</name>
    <dbReference type="NCBI Taxonomy" id="2987522"/>
    <lineage>
        <taxon>Bacteria</taxon>
        <taxon>Pseudomonadati</taxon>
        <taxon>Pseudomonadota</taxon>
        <taxon>Gammaproteobacteria</taxon>
        <taxon>Alteromonadales</taxon>
        <taxon>Alteromonadaceae</taxon>
        <taxon>Alteromonas/Salinimonas group</taxon>
        <taxon>Alteromonas</taxon>
    </lineage>
</organism>
<dbReference type="InterPro" id="IPR013655">
    <property type="entry name" value="PAS_fold_3"/>
</dbReference>
<dbReference type="InterPro" id="IPR001610">
    <property type="entry name" value="PAC"/>
</dbReference>
<feature type="modified residue" description="4-aspartylphosphate" evidence="15">
    <location>
        <position position="826"/>
    </location>
</feature>
<dbReference type="CDD" id="cd16922">
    <property type="entry name" value="HATPase_EvgS-ArcB-TorS-like"/>
    <property type="match status" value="1"/>
</dbReference>
<comment type="catalytic activity">
    <reaction evidence="1">
        <text>ATP + protein L-histidine = ADP + protein N-phospho-L-histidine.</text>
        <dbReference type="EC" id="2.7.13.3"/>
    </reaction>
</comment>
<dbReference type="PROSITE" id="PS50110">
    <property type="entry name" value="RESPONSE_REGULATORY"/>
    <property type="match status" value="1"/>
</dbReference>
<evidence type="ECO:0000256" key="15">
    <source>
        <dbReference type="PROSITE-ProRule" id="PRU00169"/>
    </source>
</evidence>
<feature type="transmembrane region" description="Helical" evidence="16">
    <location>
        <begin position="155"/>
        <end position="175"/>
    </location>
</feature>
<dbReference type="CDD" id="cd00130">
    <property type="entry name" value="PAS"/>
    <property type="match status" value="2"/>
</dbReference>
<dbReference type="SMART" id="SM00091">
    <property type="entry name" value="PAS"/>
    <property type="match status" value="2"/>
</dbReference>
<feature type="domain" description="PAS" evidence="19">
    <location>
        <begin position="422"/>
        <end position="472"/>
    </location>
</feature>
<dbReference type="SUPFAM" id="SSF55874">
    <property type="entry name" value="ATPase domain of HSP90 chaperone/DNA topoisomerase II/histidine kinase"/>
    <property type="match status" value="1"/>
</dbReference>
<dbReference type="InterPro" id="IPR036641">
    <property type="entry name" value="HPT_dom_sf"/>
</dbReference>
<dbReference type="InterPro" id="IPR013767">
    <property type="entry name" value="PAS_fold"/>
</dbReference>
<evidence type="ECO:0000259" key="17">
    <source>
        <dbReference type="PROSITE" id="PS50109"/>
    </source>
</evidence>
<dbReference type="EMBL" id="JAQQXP010000001">
    <property type="protein sequence ID" value="MDC8830747.1"/>
    <property type="molecule type" value="Genomic_DNA"/>
</dbReference>
<evidence type="ECO:0000256" key="6">
    <source>
        <dbReference type="ARBA" id="ARBA00022553"/>
    </source>
</evidence>
<reference evidence="23 24" key="1">
    <citation type="submission" date="2022-10" db="EMBL/GenBank/DDBJ databases">
        <title>Alteromonas sp. chi3 Genome sequencing.</title>
        <authorList>
            <person name="Park S."/>
        </authorList>
    </citation>
    <scope>NUCLEOTIDE SEQUENCE [LARGE SCALE GENOMIC DNA]</scope>
    <source>
        <strain evidence="24">chi3</strain>
    </source>
</reference>
<feature type="domain" description="HPt" evidence="21">
    <location>
        <begin position="926"/>
        <end position="1021"/>
    </location>
</feature>
<evidence type="ECO:0000256" key="2">
    <source>
        <dbReference type="ARBA" id="ARBA00004429"/>
    </source>
</evidence>
<dbReference type="CDD" id="cd17546">
    <property type="entry name" value="REC_hyHK_CKI1_RcsC-like"/>
    <property type="match status" value="1"/>
</dbReference>
<dbReference type="InterPro" id="IPR005330">
    <property type="entry name" value="MHYT_dom"/>
</dbReference>
<dbReference type="InterPro" id="IPR000700">
    <property type="entry name" value="PAS-assoc_C"/>
</dbReference>
<feature type="domain" description="MHYT" evidence="22">
    <location>
        <begin position="21"/>
        <end position="215"/>
    </location>
</feature>
<keyword evidence="10" id="KW-0067">ATP-binding</keyword>
<dbReference type="InterPro" id="IPR008207">
    <property type="entry name" value="Sig_transdc_His_kin_Hpt_dom"/>
</dbReference>
<feature type="domain" description="PAC" evidence="20">
    <location>
        <begin position="471"/>
        <end position="523"/>
    </location>
</feature>
<dbReference type="SUPFAM" id="SSF47384">
    <property type="entry name" value="Homodimeric domain of signal transducing histidine kinase"/>
    <property type="match status" value="1"/>
</dbReference>
<dbReference type="Pfam" id="PF08447">
    <property type="entry name" value="PAS_3"/>
    <property type="match status" value="1"/>
</dbReference>
<dbReference type="InterPro" id="IPR036097">
    <property type="entry name" value="HisK_dim/P_sf"/>
</dbReference>
<evidence type="ECO:0000256" key="8">
    <source>
        <dbReference type="ARBA" id="ARBA00022692"/>
    </source>
</evidence>
<feature type="domain" description="PAS" evidence="19">
    <location>
        <begin position="267"/>
        <end position="338"/>
    </location>
</feature>
<dbReference type="PROSITE" id="PS50113">
    <property type="entry name" value="PAC"/>
    <property type="match status" value="1"/>
</dbReference>
<dbReference type="Pfam" id="PF03707">
    <property type="entry name" value="MHYT"/>
    <property type="match status" value="3"/>
</dbReference>
<keyword evidence="12" id="KW-0902">Two-component regulatory system</keyword>
<dbReference type="Gene3D" id="1.10.287.130">
    <property type="match status" value="1"/>
</dbReference>
<feature type="transmembrane region" description="Helical" evidence="16">
    <location>
        <begin position="123"/>
        <end position="143"/>
    </location>
</feature>
<dbReference type="SUPFAM" id="SSF47226">
    <property type="entry name" value="Histidine-containing phosphotransfer domain, HPT domain"/>
    <property type="match status" value="1"/>
</dbReference>
<feature type="modified residue" description="Phosphohistidine" evidence="14">
    <location>
        <position position="965"/>
    </location>
</feature>
<accession>A0ABT5L1J2</accession>
<dbReference type="PROSITE" id="PS50924">
    <property type="entry name" value="MHYT"/>
    <property type="match status" value="1"/>
</dbReference>
<dbReference type="Gene3D" id="1.20.120.160">
    <property type="entry name" value="HPT domain"/>
    <property type="match status" value="1"/>
</dbReference>
<keyword evidence="10" id="KW-0547">Nucleotide-binding</keyword>
<dbReference type="SUPFAM" id="SSF52172">
    <property type="entry name" value="CheY-like"/>
    <property type="match status" value="1"/>
</dbReference>
<gene>
    <name evidence="23" type="ORF">OIK42_08235</name>
</gene>
<keyword evidence="5" id="KW-0997">Cell inner membrane</keyword>
<dbReference type="InterPro" id="IPR036890">
    <property type="entry name" value="HATPase_C_sf"/>
</dbReference>
<feature type="transmembrane region" description="Helical" evidence="16">
    <location>
        <begin position="21"/>
        <end position="45"/>
    </location>
</feature>
<feature type="transmembrane region" description="Helical" evidence="16">
    <location>
        <begin position="229"/>
        <end position="255"/>
    </location>
</feature>
<comment type="subcellular location">
    <subcellularLocation>
        <location evidence="2">Cell inner membrane</location>
        <topology evidence="2">Multi-pass membrane protein</topology>
    </subcellularLocation>
</comment>
<dbReference type="SMART" id="SM00388">
    <property type="entry name" value="HisKA"/>
    <property type="match status" value="1"/>
</dbReference>
<dbReference type="InterPro" id="IPR035965">
    <property type="entry name" value="PAS-like_dom_sf"/>
</dbReference>
<proteinExistence type="predicted"/>
<evidence type="ECO:0000259" key="22">
    <source>
        <dbReference type="PROSITE" id="PS50924"/>
    </source>
</evidence>
<dbReference type="InterPro" id="IPR004358">
    <property type="entry name" value="Sig_transdc_His_kin-like_C"/>
</dbReference>
<name>A0ABT5L1J2_9ALTE</name>
<feature type="transmembrane region" description="Helical" evidence="16">
    <location>
        <begin position="57"/>
        <end position="82"/>
    </location>
</feature>
<dbReference type="Pfam" id="PF00072">
    <property type="entry name" value="Response_reg"/>
    <property type="match status" value="1"/>
</dbReference>
<evidence type="ECO:0000256" key="3">
    <source>
        <dbReference type="ARBA" id="ARBA00012438"/>
    </source>
</evidence>
<protein>
    <recommendedName>
        <fullName evidence="3">histidine kinase</fullName>
        <ecNumber evidence="3">2.7.13.3</ecNumber>
    </recommendedName>
</protein>
<dbReference type="PANTHER" id="PTHR43047:SF72">
    <property type="entry name" value="OSMOSENSING HISTIDINE PROTEIN KINASE SLN1"/>
    <property type="match status" value="1"/>
</dbReference>
<dbReference type="PANTHER" id="PTHR43047">
    <property type="entry name" value="TWO-COMPONENT HISTIDINE PROTEIN KINASE"/>
    <property type="match status" value="1"/>
</dbReference>
<dbReference type="Gene3D" id="3.30.565.10">
    <property type="entry name" value="Histidine kinase-like ATPase, C-terminal domain"/>
    <property type="match status" value="1"/>
</dbReference>
<dbReference type="Pfam" id="PF01627">
    <property type="entry name" value="Hpt"/>
    <property type="match status" value="1"/>
</dbReference>
<dbReference type="SUPFAM" id="SSF55785">
    <property type="entry name" value="PYP-like sensor domain (PAS domain)"/>
    <property type="match status" value="2"/>
</dbReference>
<dbReference type="Pfam" id="PF02518">
    <property type="entry name" value="HATPase_c"/>
    <property type="match status" value="1"/>
</dbReference>
<dbReference type="CDD" id="cd00082">
    <property type="entry name" value="HisKA"/>
    <property type="match status" value="1"/>
</dbReference>
<keyword evidence="4" id="KW-1003">Cell membrane</keyword>
<dbReference type="PROSITE" id="PS50112">
    <property type="entry name" value="PAS"/>
    <property type="match status" value="2"/>
</dbReference>
<evidence type="ECO:0000256" key="12">
    <source>
        <dbReference type="ARBA" id="ARBA00023012"/>
    </source>
</evidence>
<evidence type="ECO:0000256" key="10">
    <source>
        <dbReference type="ARBA" id="ARBA00022840"/>
    </source>
</evidence>
<evidence type="ECO:0000256" key="5">
    <source>
        <dbReference type="ARBA" id="ARBA00022519"/>
    </source>
</evidence>
<dbReference type="InterPro" id="IPR005467">
    <property type="entry name" value="His_kinase_dom"/>
</dbReference>
<feature type="domain" description="Histidine kinase" evidence="17">
    <location>
        <begin position="541"/>
        <end position="758"/>
    </location>
</feature>
<dbReference type="Gene3D" id="3.40.50.2300">
    <property type="match status" value="1"/>
</dbReference>
<dbReference type="Proteomes" id="UP001218788">
    <property type="component" value="Unassembled WGS sequence"/>
</dbReference>
<evidence type="ECO:0000259" key="19">
    <source>
        <dbReference type="PROSITE" id="PS50112"/>
    </source>
</evidence>
<evidence type="ECO:0000313" key="23">
    <source>
        <dbReference type="EMBL" id="MDC8830747.1"/>
    </source>
</evidence>
<dbReference type="PROSITE" id="PS50894">
    <property type="entry name" value="HPT"/>
    <property type="match status" value="1"/>
</dbReference>
<dbReference type="SMART" id="SM00448">
    <property type="entry name" value="REC"/>
    <property type="match status" value="1"/>
</dbReference>
<dbReference type="Pfam" id="PF00512">
    <property type="entry name" value="HisKA"/>
    <property type="match status" value="1"/>
</dbReference>
<dbReference type="PRINTS" id="PR00344">
    <property type="entry name" value="BCTRLSENSOR"/>
</dbReference>
<dbReference type="SMART" id="SM00387">
    <property type="entry name" value="HATPase_c"/>
    <property type="match status" value="1"/>
</dbReference>
<evidence type="ECO:0000256" key="16">
    <source>
        <dbReference type="PROSITE-ProRule" id="PRU00244"/>
    </source>
</evidence>
<evidence type="ECO:0000259" key="21">
    <source>
        <dbReference type="PROSITE" id="PS50894"/>
    </source>
</evidence>
<keyword evidence="11 16" id="KW-1133">Transmembrane helix</keyword>
<dbReference type="InterPro" id="IPR003661">
    <property type="entry name" value="HisK_dim/P_dom"/>
</dbReference>
<dbReference type="InterPro" id="IPR000014">
    <property type="entry name" value="PAS"/>
</dbReference>
<dbReference type="PROSITE" id="PS50109">
    <property type="entry name" value="HIS_KIN"/>
    <property type="match status" value="1"/>
</dbReference>
<dbReference type="NCBIfam" id="TIGR00229">
    <property type="entry name" value="sensory_box"/>
    <property type="match status" value="2"/>
</dbReference>
<evidence type="ECO:0000256" key="13">
    <source>
        <dbReference type="ARBA" id="ARBA00023136"/>
    </source>
</evidence>
<keyword evidence="8 16" id="KW-0812">Transmembrane</keyword>
<keyword evidence="9" id="KW-0418">Kinase</keyword>
<dbReference type="EC" id="2.7.13.3" evidence="3"/>
<evidence type="ECO:0000256" key="14">
    <source>
        <dbReference type="PROSITE-ProRule" id="PRU00110"/>
    </source>
</evidence>
<evidence type="ECO:0000313" key="24">
    <source>
        <dbReference type="Proteomes" id="UP001218788"/>
    </source>
</evidence>
<keyword evidence="6 15" id="KW-0597">Phosphoprotein</keyword>
<evidence type="ECO:0000256" key="1">
    <source>
        <dbReference type="ARBA" id="ARBA00000085"/>
    </source>
</evidence>
<sequence length="1098" mass="122054">MRSFLDLFAIPNTSLLIVGEYSLPLVFLSVSIAVFASFMGFQVASQAATARTRHNRYSLIGVGAFAHGSGIWSMHFVGMLAFELCTPVSYDWQITFLSMIPSVASAWIALSLMAQQRNNYRQIILGGVLVGTGIGVMHYTGMAAMDMAPLLRYDLYFFGLSIVVAIVLAMLSLWVRHGLRWLISSELHTNILSGLVMGCAISGMHYTGMSAARFVQPPGLELSTQPSEMSLYLAACVTFISTVMIVLVLGISLLVKYRKASSEAKAAQLRMTSLMESAVEGIITLDSKGIIRTVNKAVTKILGWQRDEVVGKSLVHFLPQERRRFFTPQFFESAMEPEGIKLLGHSRDGEAYNSHGQLVPLRTSLSHTKVAGESLYILFIADISERIAMEKTIRENELKFRSLIANIPGIAYRCLNQDDWPMVFISDAVESITGYAAEEFLLPNPTVSFTDLFYPDDLPVIENAVAEQREYNMEYRIYDKQGNLLWVREHGRFIRDEDDNILWLDGFIMDITDRRKMEDDLVLAKNAAEQAADARAAFVANMSHEIRTPMNSVIGFSDILLDTPLNTEQHKYLSTINRSARSLLHLLNDILDSAKLDKGKLELDATDFILSEEVDTVISTFWLEAKRKGLALQVELDSQLAGGYTGSPERIRQVLSNLIGNAVKFTESGSVRVHIVPVGAGQVEFTIEDTGIGMTGEQCATVFDPFAQADASMSRRFGGTGLGTTISKQLVELMGGTISVKSQPAKGTQFTFRLPLTPIDNVKHLKTNKAIQLPPLRILIVDDIEQNIELLNLLLHRAGHQVATARDGQQALDAMTQQDFDVVLMDLQMPVMDGLSAARKRREYERRHGLKALPIIALTASVLAQDKKSATAAGMEGFANKPIDFPVLCHEIARVLGIHGSALTARHERAEDVLIDWSRGESLWGSKHKLSKEIHRFVDDFRAAERSFVRLNENEDFAGLNALAHRFKGVAGNLGLIQIMRRLRQIEINCADRLSATPLITDLFALLPAVQDALSEQQQTELMHYINVDSKRLRELLENILVSVNNNRINQDELDALAVFTQSHYAEPVQTILDAIEDFEFEQAVAALSKLINELSDN</sequence>
<dbReference type="RefSeq" id="WP_273639662.1">
    <property type="nucleotide sequence ID" value="NZ_JAQQXP010000001.1"/>
</dbReference>
<keyword evidence="24" id="KW-1185">Reference proteome</keyword>
<evidence type="ECO:0000259" key="18">
    <source>
        <dbReference type="PROSITE" id="PS50110"/>
    </source>
</evidence>
<dbReference type="InterPro" id="IPR003594">
    <property type="entry name" value="HATPase_dom"/>
</dbReference>
<dbReference type="InterPro" id="IPR011006">
    <property type="entry name" value="CheY-like_superfamily"/>
</dbReference>
<evidence type="ECO:0000256" key="9">
    <source>
        <dbReference type="ARBA" id="ARBA00022777"/>
    </source>
</evidence>
<dbReference type="Gene3D" id="3.30.450.20">
    <property type="entry name" value="PAS domain"/>
    <property type="match status" value="2"/>
</dbReference>